<dbReference type="GeneID" id="37066943"/>
<gene>
    <name evidence="7" type="ORF">BO70DRAFT_369835</name>
</gene>
<keyword evidence="3 5" id="KW-1133">Transmembrane helix</keyword>
<dbReference type="SUPFAM" id="SSF103473">
    <property type="entry name" value="MFS general substrate transporter"/>
    <property type="match status" value="1"/>
</dbReference>
<feature type="transmembrane region" description="Helical" evidence="5">
    <location>
        <begin position="38"/>
        <end position="57"/>
    </location>
</feature>
<dbReference type="RefSeq" id="XP_025401010.1">
    <property type="nucleotide sequence ID" value="XM_025544706.1"/>
</dbReference>
<dbReference type="Gene3D" id="1.20.1250.20">
    <property type="entry name" value="MFS general substrate transporter like domains"/>
    <property type="match status" value="1"/>
</dbReference>
<dbReference type="FunFam" id="1.20.1250.20:FF:000011">
    <property type="entry name" value="MFS multidrug transporter, putative"/>
    <property type="match status" value="1"/>
</dbReference>
<feature type="transmembrane region" description="Helical" evidence="5">
    <location>
        <begin position="192"/>
        <end position="214"/>
    </location>
</feature>
<evidence type="ECO:0000256" key="2">
    <source>
        <dbReference type="ARBA" id="ARBA00022692"/>
    </source>
</evidence>
<name>A0A317WPG8_9EURO</name>
<feature type="transmembrane region" description="Helical" evidence="5">
    <location>
        <begin position="270"/>
        <end position="293"/>
    </location>
</feature>
<comment type="subcellular location">
    <subcellularLocation>
        <location evidence="1">Membrane</location>
        <topology evidence="1">Multi-pass membrane protein</topology>
    </subcellularLocation>
</comment>
<feature type="transmembrane region" description="Helical" evidence="5">
    <location>
        <begin position="104"/>
        <end position="122"/>
    </location>
</feature>
<dbReference type="VEuPathDB" id="FungiDB:BO70DRAFT_369835"/>
<dbReference type="InterPro" id="IPR020846">
    <property type="entry name" value="MFS_dom"/>
</dbReference>
<feature type="domain" description="Major facilitator superfamily (MFS) profile" evidence="6">
    <location>
        <begin position="38"/>
        <end position="466"/>
    </location>
</feature>
<dbReference type="STRING" id="1448321.A0A317WPG8"/>
<feature type="transmembrane region" description="Helical" evidence="5">
    <location>
        <begin position="443"/>
        <end position="462"/>
    </location>
</feature>
<dbReference type="Pfam" id="PF07690">
    <property type="entry name" value="MFS_1"/>
    <property type="match status" value="1"/>
</dbReference>
<evidence type="ECO:0000256" key="5">
    <source>
        <dbReference type="SAM" id="Phobius"/>
    </source>
</evidence>
<evidence type="ECO:0000256" key="3">
    <source>
        <dbReference type="ARBA" id="ARBA00022989"/>
    </source>
</evidence>
<feature type="transmembrane region" description="Helical" evidence="5">
    <location>
        <begin position="406"/>
        <end position="431"/>
    </location>
</feature>
<dbReference type="InterPro" id="IPR011701">
    <property type="entry name" value="MFS"/>
</dbReference>
<feature type="transmembrane region" description="Helical" evidence="5">
    <location>
        <begin position="128"/>
        <end position="150"/>
    </location>
</feature>
<evidence type="ECO:0000256" key="4">
    <source>
        <dbReference type="ARBA" id="ARBA00023136"/>
    </source>
</evidence>
<dbReference type="CDD" id="cd17323">
    <property type="entry name" value="MFS_Tpo1_MDR_like"/>
    <property type="match status" value="1"/>
</dbReference>
<evidence type="ECO:0000256" key="1">
    <source>
        <dbReference type="ARBA" id="ARBA00004141"/>
    </source>
</evidence>
<keyword evidence="2 5" id="KW-0812">Transmembrane</keyword>
<proteinExistence type="predicted"/>
<dbReference type="InterPro" id="IPR036259">
    <property type="entry name" value="MFS_trans_sf"/>
</dbReference>
<comment type="caution">
    <text evidence="7">The sequence shown here is derived from an EMBL/GenBank/DDBJ whole genome shotgun (WGS) entry which is preliminary data.</text>
</comment>
<dbReference type="EMBL" id="MSFL01000007">
    <property type="protein sequence ID" value="PWY86778.1"/>
    <property type="molecule type" value="Genomic_DNA"/>
</dbReference>
<evidence type="ECO:0000313" key="8">
    <source>
        <dbReference type="Proteomes" id="UP000247233"/>
    </source>
</evidence>
<organism evidence="7 8">
    <name type="scientific">Aspergillus heteromorphus CBS 117.55</name>
    <dbReference type="NCBI Taxonomy" id="1448321"/>
    <lineage>
        <taxon>Eukaryota</taxon>
        <taxon>Fungi</taxon>
        <taxon>Dikarya</taxon>
        <taxon>Ascomycota</taxon>
        <taxon>Pezizomycotina</taxon>
        <taxon>Eurotiomycetes</taxon>
        <taxon>Eurotiomycetidae</taxon>
        <taxon>Eurotiales</taxon>
        <taxon>Aspergillaceae</taxon>
        <taxon>Aspergillus</taxon>
        <taxon>Aspergillus subgen. Circumdati</taxon>
    </lineage>
</organism>
<dbReference type="PANTHER" id="PTHR23502:SF49">
    <property type="entry name" value="MAJOR FACILITATOR SUPERFAMILY (MFS) PROFILE DOMAIN-CONTAINING PROTEIN"/>
    <property type="match status" value="1"/>
</dbReference>
<dbReference type="GO" id="GO:0005886">
    <property type="term" value="C:plasma membrane"/>
    <property type="evidence" value="ECO:0007669"/>
    <property type="project" value="TreeGrafter"/>
</dbReference>
<feature type="transmembrane region" description="Helical" evidence="5">
    <location>
        <begin position="374"/>
        <end position="394"/>
    </location>
</feature>
<keyword evidence="8" id="KW-1185">Reference proteome</keyword>
<evidence type="ECO:0000259" key="6">
    <source>
        <dbReference type="PROSITE" id="PS50850"/>
    </source>
</evidence>
<dbReference type="GO" id="GO:0022857">
    <property type="term" value="F:transmembrane transporter activity"/>
    <property type="evidence" value="ECO:0007669"/>
    <property type="project" value="InterPro"/>
</dbReference>
<dbReference type="PANTHER" id="PTHR23502">
    <property type="entry name" value="MAJOR FACILITATOR SUPERFAMILY"/>
    <property type="match status" value="1"/>
</dbReference>
<protein>
    <submittedName>
        <fullName evidence="7">MFS general substrate transporter</fullName>
    </submittedName>
</protein>
<dbReference type="AlphaFoldDB" id="A0A317WPG8"/>
<feature type="transmembrane region" description="Helical" evidence="5">
    <location>
        <begin position="162"/>
        <end position="186"/>
    </location>
</feature>
<feature type="transmembrane region" description="Helical" evidence="5">
    <location>
        <begin position="349"/>
        <end position="368"/>
    </location>
</feature>
<reference evidence="7 8" key="1">
    <citation type="submission" date="2016-12" db="EMBL/GenBank/DDBJ databases">
        <title>The genomes of Aspergillus section Nigri reveals drivers in fungal speciation.</title>
        <authorList>
            <consortium name="DOE Joint Genome Institute"/>
            <person name="Vesth T.C."/>
            <person name="Nybo J."/>
            <person name="Theobald S."/>
            <person name="Brandl J."/>
            <person name="Frisvad J.C."/>
            <person name="Nielsen K.F."/>
            <person name="Lyhne E.K."/>
            <person name="Kogle M.E."/>
            <person name="Kuo A."/>
            <person name="Riley R."/>
            <person name="Clum A."/>
            <person name="Nolan M."/>
            <person name="Lipzen A."/>
            <person name="Salamov A."/>
            <person name="Henrissat B."/>
            <person name="Wiebenga A."/>
            <person name="De Vries R.P."/>
            <person name="Grigoriev I.V."/>
            <person name="Mortensen U.H."/>
            <person name="Andersen M.R."/>
            <person name="Baker S.E."/>
        </authorList>
    </citation>
    <scope>NUCLEOTIDE SEQUENCE [LARGE SCALE GENOMIC DNA]</scope>
    <source>
        <strain evidence="7 8">CBS 117.55</strain>
    </source>
</reference>
<accession>A0A317WPG8</accession>
<dbReference type="Proteomes" id="UP000247233">
    <property type="component" value="Unassembled WGS sequence"/>
</dbReference>
<sequence>MTQKTSVSNDRDPAYIVSFDKGDPDDPKNFSSWYKACLTFQMTMTALVGALGSSILAPGQSAIAEYVNVSEEVAVLATSLYILGWAVGPALWGPVSEVYGRRLGMLPAVFCLGLFSVGTAASKNAASIFITRFIGGVFGSAPISNVGAALSDLYNPKERGTAVTFLAMCITGGPTLAPIIGSAIVTNPMLDWRWLMWIEAILAFAIAIIATFALRETYAPVLLKRKAQETRKKTRNERYWHPHEGASITIENAATKHFVRPLRMLLTESIMACICLYASFTYSLIYLCLQVYPIVFEDERKYSPVISSLPFLGILIGVMCALAINFANQAWYAKAMRKNSGKPVPEARLPPTIIGGVFLPLGFFWFGWTAAPRYPWILPTIAGGFIGAGFNIIFQQCLNYLIDTYGPCAASAIAANTMLRSLLAAGIPLAAKPMFNNLGVGPAASLLGGIACLALPIPLIFMKYGPALRRKSAFAPVDRT</sequence>
<evidence type="ECO:0000313" key="7">
    <source>
        <dbReference type="EMBL" id="PWY86778.1"/>
    </source>
</evidence>
<keyword evidence="4 5" id="KW-0472">Membrane</keyword>
<dbReference type="OrthoDB" id="9986881at2759"/>
<feature type="transmembrane region" description="Helical" evidence="5">
    <location>
        <begin position="305"/>
        <end position="328"/>
    </location>
</feature>
<dbReference type="PROSITE" id="PS50850">
    <property type="entry name" value="MFS"/>
    <property type="match status" value="1"/>
</dbReference>
<feature type="transmembrane region" description="Helical" evidence="5">
    <location>
        <begin position="73"/>
        <end position="92"/>
    </location>
</feature>